<name>A0A0D9WUK4_9ORYZ</name>
<evidence type="ECO:0000313" key="2">
    <source>
        <dbReference type="EnsemblPlants" id="LPERR07G00200.1"/>
    </source>
</evidence>
<feature type="compositionally biased region" description="Low complexity" evidence="1">
    <location>
        <begin position="33"/>
        <end position="44"/>
    </location>
</feature>
<dbReference type="AlphaFoldDB" id="A0A0D9WUK4"/>
<feature type="region of interest" description="Disordered" evidence="1">
    <location>
        <begin position="63"/>
        <end position="84"/>
    </location>
</feature>
<sequence length="207" mass="20671">MSDLLASESGVYCRSVTTPCSMPTVDTEEDESSAAASHSAGVRAGVDDDDAGLHHADAEQQVGEGGAAGAGGEGRAVGDPGSPGLELLAEGVEGGAAVVVVDVDGGDLAPREVGHHVGHGGHLGQVRVGGADEGYCDDVSVGSVAAKDSSGMRSSSTMCDTTCPIPDDCGPTTATTFFSISCSPAHSEGRKAQYVPREEMDSYSIGT</sequence>
<feature type="compositionally biased region" description="Gly residues" evidence="1">
    <location>
        <begin position="63"/>
        <end position="75"/>
    </location>
</feature>
<feature type="region of interest" description="Disordered" evidence="1">
    <location>
        <begin position="16"/>
        <end position="50"/>
    </location>
</feature>
<feature type="compositionally biased region" description="Basic and acidic residues" evidence="1">
    <location>
        <begin position="188"/>
        <end position="200"/>
    </location>
</feature>
<evidence type="ECO:0000313" key="3">
    <source>
        <dbReference type="Proteomes" id="UP000032180"/>
    </source>
</evidence>
<dbReference type="HOGENOM" id="CLU_1328060_0_0_1"/>
<reference evidence="2 3" key="1">
    <citation type="submission" date="2012-08" db="EMBL/GenBank/DDBJ databases">
        <title>Oryza genome evolution.</title>
        <authorList>
            <person name="Wing R.A."/>
        </authorList>
    </citation>
    <scope>NUCLEOTIDE SEQUENCE</scope>
</reference>
<dbReference type="EnsemblPlants" id="LPERR07G00200.1">
    <property type="protein sequence ID" value="LPERR07G00200.1"/>
    <property type="gene ID" value="LPERR07G00200"/>
</dbReference>
<reference evidence="2" key="3">
    <citation type="submission" date="2015-04" db="UniProtKB">
        <authorList>
            <consortium name="EnsemblPlants"/>
        </authorList>
    </citation>
    <scope>IDENTIFICATION</scope>
</reference>
<dbReference type="Gramene" id="LPERR07G00200.1">
    <property type="protein sequence ID" value="LPERR07G00200.1"/>
    <property type="gene ID" value="LPERR07G00200"/>
</dbReference>
<reference evidence="3" key="2">
    <citation type="submission" date="2013-12" db="EMBL/GenBank/DDBJ databases">
        <authorList>
            <person name="Yu Y."/>
            <person name="Lee S."/>
            <person name="de Baynast K."/>
            <person name="Wissotski M."/>
            <person name="Liu L."/>
            <person name="Talag J."/>
            <person name="Goicoechea J."/>
            <person name="Angelova A."/>
            <person name="Jetty R."/>
            <person name="Kudrna D."/>
            <person name="Golser W."/>
            <person name="Rivera L."/>
            <person name="Zhang J."/>
            <person name="Wing R."/>
        </authorList>
    </citation>
    <scope>NUCLEOTIDE SEQUENCE</scope>
</reference>
<feature type="region of interest" description="Disordered" evidence="1">
    <location>
        <begin position="188"/>
        <end position="207"/>
    </location>
</feature>
<keyword evidence="3" id="KW-1185">Reference proteome</keyword>
<organism evidence="2 3">
    <name type="scientific">Leersia perrieri</name>
    <dbReference type="NCBI Taxonomy" id="77586"/>
    <lineage>
        <taxon>Eukaryota</taxon>
        <taxon>Viridiplantae</taxon>
        <taxon>Streptophyta</taxon>
        <taxon>Embryophyta</taxon>
        <taxon>Tracheophyta</taxon>
        <taxon>Spermatophyta</taxon>
        <taxon>Magnoliopsida</taxon>
        <taxon>Liliopsida</taxon>
        <taxon>Poales</taxon>
        <taxon>Poaceae</taxon>
        <taxon>BOP clade</taxon>
        <taxon>Oryzoideae</taxon>
        <taxon>Oryzeae</taxon>
        <taxon>Oryzinae</taxon>
        <taxon>Leersia</taxon>
    </lineage>
</organism>
<proteinExistence type="predicted"/>
<protein>
    <submittedName>
        <fullName evidence="2">Uncharacterized protein</fullName>
    </submittedName>
</protein>
<evidence type="ECO:0000256" key="1">
    <source>
        <dbReference type="SAM" id="MobiDB-lite"/>
    </source>
</evidence>
<dbReference type="Proteomes" id="UP000032180">
    <property type="component" value="Chromosome 7"/>
</dbReference>
<accession>A0A0D9WUK4</accession>